<dbReference type="Proteomes" id="UP001158598">
    <property type="component" value="Chromosome"/>
</dbReference>
<dbReference type="GO" id="GO:0004526">
    <property type="term" value="F:ribonuclease P activity"/>
    <property type="evidence" value="ECO:0007669"/>
    <property type="project" value="UniProtKB-UniRule"/>
</dbReference>
<dbReference type="OMA" id="LHQHELP"/>
<dbReference type="SUPFAM" id="SSF54211">
    <property type="entry name" value="Ribosomal protein S5 domain 2-like"/>
    <property type="match status" value="1"/>
</dbReference>
<dbReference type="GeneID" id="88225197"/>
<reference evidence="9" key="1">
    <citation type="submission" date="2023-03" db="EMBL/GenBank/DDBJ databases">
        <authorList>
            <person name="Pearce D."/>
        </authorList>
    </citation>
    <scope>NUCLEOTIDE SEQUENCE</scope>
    <source>
        <strain evidence="9">Mc</strain>
    </source>
</reference>
<evidence type="ECO:0000256" key="4">
    <source>
        <dbReference type="ARBA" id="ARBA00022759"/>
    </source>
</evidence>
<sequence>MERPVPGQGYGFPRSHRLASPVEFRFVFEDACRSSDSWLTVLARPNSLAHPRLGLALSRKQIRKAVDRNRIKRLVRESFRLRQAQLGTIDYVVMARTPATSVNSAVLLRALEKHWLILTRRCSGSSSP</sequence>
<dbReference type="EMBL" id="OX458332">
    <property type="protein sequence ID" value="CAI8795107.1"/>
    <property type="molecule type" value="Genomic_DNA"/>
</dbReference>
<dbReference type="Gene3D" id="3.30.230.10">
    <property type="match status" value="1"/>
</dbReference>
<dbReference type="GO" id="GO:0000049">
    <property type="term" value="F:tRNA binding"/>
    <property type="evidence" value="ECO:0007669"/>
    <property type="project" value="UniProtKB-UniRule"/>
</dbReference>
<comment type="catalytic activity">
    <reaction evidence="7">
        <text>Endonucleolytic cleavage of RNA, removing 5'-extranucleotides from tRNA precursor.</text>
        <dbReference type="EC" id="3.1.26.5"/>
    </reaction>
</comment>
<protein>
    <recommendedName>
        <fullName evidence="7 8">Ribonuclease P protein component</fullName>
        <shortName evidence="7">RNase P protein</shortName>
        <shortName evidence="7">RNaseP protein</shortName>
        <ecNumber evidence="7 8">3.1.26.5</ecNumber>
    </recommendedName>
    <alternativeName>
        <fullName evidence="7">Protein C5</fullName>
    </alternativeName>
</protein>
<proteinExistence type="inferred from homology"/>
<keyword evidence="3 7" id="KW-0540">Nuclease</keyword>
<keyword evidence="2 7" id="KW-0819">tRNA processing</keyword>
<comment type="function">
    <text evidence="1 7">RNaseP catalyzes the removal of the 5'-leader sequence from pre-tRNA to produce the mature 5'-terminus. It can also cleave other RNA substrates such as 4.5S RNA. The protein component plays an auxiliary but essential role in vivo by binding to the 5'-leader sequence and broadening the substrate specificity of the ribozyme.</text>
</comment>
<evidence type="ECO:0000313" key="9">
    <source>
        <dbReference type="EMBL" id="CAI8795107.1"/>
    </source>
</evidence>
<dbReference type="NCBIfam" id="TIGR00188">
    <property type="entry name" value="rnpA"/>
    <property type="match status" value="1"/>
</dbReference>
<dbReference type="Pfam" id="PF00825">
    <property type="entry name" value="Ribonuclease_P"/>
    <property type="match status" value="1"/>
</dbReference>
<name>A0AA35XZZ6_METCP</name>
<dbReference type="RefSeq" id="WP_010962223.1">
    <property type="nucleotide sequence ID" value="NZ_CP079096.1"/>
</dbReference>
<dbReference type="PANTHER" id="PTHR33992">
    <property type="entry name" value="RIBONUCLEASE P PROTEIN COMPONENT"/>
    <property type="match status" value="1"/>
</dbReference>
<accession>A0AA35XZZ6</accession>
<dbReference type="GO" id="GO:0001682">
    <property type="term" value="P:tRNA 5'-leader removal"/>
    <property type="evidence" value="ECO:0007669"/>
    <property type="project" value="UniProtKB-UniRule"/>
</dbReference>
<keyword evidence="5 7" id="KW-0378">Hydrolase</keyword>
<comment type="subunit">
    <text evidence="7">Consists of a catalytic RNA component (M1 or rnpB) and a protein subunit.</text>
</comment>
<dbReference type="PANTHER" id="PTHR33992:SF1">
    <property type="entry name" value="RIBONUCLEASE P PROTEIN COMPONENT"/>
    <property type="match status" value="1"/>
</dbReference>
<evidence type="ECO:0000256" key="6">
    <source>
        <dbReference type="ARBA" id="ARBA00022884"/>
    </source>
</evidence>
<dbReference type="AlphaFoldDB" id="A0AA35XZZ6"/>
<comment type="similarity">
    <text evidence="7">Belongs to the RnpA family.</text>
</comment>
<organism evidence="9 10">
    <name type="scientific">Methylococcus capsulatus</name>
    <dbReference type="NCBI Taxonomy" id="414"/>
    <lineage>
        <taxon>Bacteria</taxon>
        <taxon>Pseudomonadati</taxon>
        <taxon>Pseudomonadota</taxon>
        <taxon>Gammaproteobacteria</taxon>
        <taxon>Methylococcales</taxon>
        <taxon>Methylococcaceae</taxon>
        <taxon>Methylococcus</taxon>
    </lineage>
</organism>
<evidence type="ECO:0000256" key="7">
    <source>
        <dbReference type="HAMAP-Rule" id="MF_00227"/>
    </source>
</evidence>
<dbReference type="InterPro" id="IPR014721">
    <property type="entry name" value="Ribsml_uS5_D2-typ_fold_subgr"/>
</dbReference>
<evidence type="ECO:0000256" key="2">
    <source>
        <dbReference type="ARBA" id="ARBA00022694"/>
    </source>
</evidence>
<dbReference type="SMR" id="A0AA35XZZ6"/>
<keyword evidence="4 7" id="KW-0255">Endonuclease</keyword>
<dbReference type="EC" id="3.1.26.5" evidence="7 8"/>
<dbReference type="InterPro" id="IPR020539">
    <property type="entry name" value="RNase_P_CS"/>
</dbReference>
<evidence type="ECO:0000256" key="3">
    <source>
        <dbReference type="ARBA" id="ARBA00022722"/>
    </source>
</evidence>
<evidence type="ECO:0000313" key="10">
    <source>
        <dbReference type="Proteomes" id="UP001158598"/>
    </source>
</evidence>
<dbReference type="InterPro" id="IPR000100">
    <property type="entry name" value="RNase_P"/>
</dbReference>
<evidence type="ECO:0000256" key="8">
    <source>
        <dbReference type="NCBIfam" id="TIGR00188"/>
    </source>
</evidence>
<dbReference type="PROSITE" id="PS00648">
    <property type="entry name" value="RIBONUCLEASE_P"/>
    <property type="match status" value="1"/>
</dbReference>
<keyword evidence="6 7" id="KW-0694">RNA-binding</keyword>
<dbReference type="InterPro" id="IPR020568">
    <property type="entry name" value="Ribosomal_Su5_D2-typ_SF"/>
</dbReference>
<dbReference type="HAMAP" id="MF_00227">
    <property type="entry name" value="RNase_P"/>
    <property type="match status" value="1"/>
</dbReference>
<dbReference type="GO" id="GO:0042781">
    <property type="term" value="F:3'-tRNA processing endoribonuclease activity"/>
    <property type="evidence" value="ECO:0007669"/>
    <property type="project" value="TreeGrafter"/>
</dbReference>
<evidence type="ECO:0000256" key="5">
    <source>
        <dbReference type="ARBA" id="ARBA00022801"/>
    </source>
</evidence>
<dbReference type="GO" id="GO:0030677">
    <property type="term" value="C:ribonuclease P complex"/>
    <property type="evidence" value="ECO:0007669"/>
    <property type="project" value="TreeGrafter"/>
</dbReference>
<evidence type="ECO:0000256" key="1">
    <source>
        <dbReference type="ARBA" id="ARBA00002663"/>
    </source>
</evidence>
<gene>
    <name evidence="7 9" type="primary">rnpA</name>
    <name evidence="9" type="ORF">MCNOR_1461</name>
</gene>